<dbReference type="GO" id="GO:0015269">
    <property type="term" value="F:calcium-activated potassium channel activity"/>
    <property type="evidence" value="ECO:0007669"/>
    <property type="project" value="InterPro"/>
</dbReference>
<dbReference type="InterPro" id="IPR036122">
    <property type="entry name" value="CaM-bd_dom_sf"/>
</dbReference>
<dbReference type="HOGENOM" id="CLU_2389039_0_0_1"/>
<keyword evidence="2" id="KW-1185">Reference proteome</keyword>
<sequence>MLKLELTRAEKRVHNFMMETQLNKRVSVNKRIILKQLHKSISLKFLPLQHDLCQPKLDERNVFPKNTFSAEIELFKKEFSSSLGIPSLCYKFHL</sequence>
<reference evidence="2" key="1">
    <citation type="submission" date="2011-08" db="EMBL/GenBank/DDBJ databases">
        <authorList>
            <person name="Rombauts S."/>
        </authorList>
    </citation>
    <scope>NUCLEOTIDE SEQUENCE</scope>
    <source>
        <strain evidence="2">London</strain>
    </source>
</reference>
<evidence type="ECO:0000313" key="2">
    <source>
        <dbReference type="Proteomes" id="UP000015104"/>
    </source>
</evidence>
<accession>T1KXF1</accession>
<organism evidence="1 2">
    <name type="scientific">Tetranychus urticae</name>
    <name type="common">Two-spotted spider mite</name>
    <dbReference type="NCBI Taxonomy" id="32264"/>
    <lineage>
        <taxon>Eukaryota</taxon>
        <taxon>Metazoa</taxon>
        <taxon>Ecdysozoa</taxon>
        <taxon>Arthropoda</taxon>
        <taxon>Chelicerata</taxon>
        <taxon>Arachnida</taxon>
        <taxon>Acari</taxon>
        <taxon>Acariformes</taxon>
        <taxon>Trombidiformes</taxon>
        <taxon>Prostigmata</taxon>
        <taxon>Eleutherengona</taxon>
        <taxon>Raphignathae</taxon>
        <taxon>Tetranychoidea</taxon>
        <taxon>Tetranychidae</taxon>
        <taxon>Tetranychus</taxon>
    </lineage>
</organism>
<dbReference type="SUPFAM" id="SSF81327">
    <property type="entry name" value="Small-conductance potassium channel"/>
    <property type="match status" value="1"/>
</dbReference>
<dbReference type="GO" id="GO:0016020">
    <property type="term" value="C:membrane"/>
    <property type="evidence" value="ECO:0007669"/>
    <property type="project" value="InterPro"/>
</dbReference>
<reference evidence="1" key="2">
    <citation type="submission" date="2015-06" db="UniProtKB">
        <authorList>
            <consortium name="EnsemblMetazoa"/>
        </authorList>
    </citation>
    <scope>IDENTIFICATION</scope>
</reference>
<name>T1KXF1_TETUR</name>
<dbReference type="AlphaFoldDB" id="T1KXF1"/>
<dbReference type="Proteomes" id="UP000015104">
    <property type="component" value="Unassembled WGS sequence"/>
</dbReference>
<dbReference type="EMBL" id="CAEY01000685">
    <property type="status" value="NOT_ANNOTATED_CDS"/>
    <property type="molecule type" value="Genomic_DNA"/>
</dbReference>
<dbReference type="Gene3D" id="1.10.287.70">
    <property type="match status" value="1"/>
</dbReference>
<dbReference type="EnsemblMetazoa" id="tetur264g00010.1">
    <property type="protein sequence ID" value="tetur264g00010.1"/>
    <property type="gene ID" value="tetur264g00010"/>
</dbReference>
<dbReference type="GO" id="GO:0005516">
    <property type="term" value="F:calmodulin binding"/>
    <property type="evidence" value="ECO:0007669"/>
    <property type="project" value="InterPro"/>
</dbReference>
<protein>
    <submittedName>
        <fullName evidence="1">Uncharacterized protein</fullName>
    </submittedName>
</protein>
<evidence type="ECO:0000313" key="1">
    <source>
        <dbReference type="EnsemblMetazoa" id="tetur264g00010.1"/>
    </source>
</evidence>
<proteinExistence type="predicted"/>